<dbReference type="VEuPathDB" id="FungiDB:UREG_07754"/>
<dbReference type="PANTHER" id="PTHR15615:SF94">
    <property type="entry name" value="PHO85 CYCLIN-6-RELATED"/>
    <property type="match status" value="1"/>
</dbReference>
<dbReference type="PANTHER" id="PTHR15615">
    <property type="match status" value="1"/>
</dbReference>
<dbReference type="Proteomes" id="UP000002058">
    <property type="component" value="Unassembled WGS sequence"/>
</dbReference>
<organism evidence="2 3">
    <name type="scientific">Uncinocarpus reesii (strain UAMH 1704)</name>
    <dbReference type="NCBI Taxonomy" id="336963"/>
    <lineage>
        <taxon>Eukaryota</taxon>
        <taxon>Fungi</taxon>
        <taxon>Dikarya</taxon>
        <taxon>Ascomycota</taxon>
        <taxon>Pezizomycotina</taxon>
        <taxon>Eurotiomycetes</taxon>
        <taxon>Eurotiomycetidae</taxon>
        <taxon>Onygenales</taxon>
        <taxon>Onygenaceae</taxon>
        <taxon>Uncinocarpus</taxon>
    </lineage>
</organism>
<dbReference type="Pfam" id="PF08613">
    <property type="entry name" value="Cyclin"/>
    <property type="match status" value="2"/>
</dbReference>
<dbReference type="KEGG" id="ure:UREG_07754"/>
<dbReference type="GO" id="GO:0005634">
    <property type="term" value="C:nucleus"/>
    <property type="evidence" value="ECO:0007669"/>
    <property type="project" value="TreeGrafter"/>
</dbReference>
<dbReference type="OMA" id="TRIHRYC"/>
<feature type="region of interest" description="Disordered" evidence="1">
    <location>
        <begin position="35"/>
        <end position="119"/>
    </location>
</feature>
<feature type="region of interest" description="Disordered" evidence="1">
    <location>
        <begin position="265"/>
        <end position="287"/>
    </location>
</feature>
<evidence type="ECO:0000256" key="1">
    <source>
        <dbReference type="SAM" id="MobiDB-lite"/>
    </source>
</evidence>
<feature type="compositionally biased region" description="Polar residues" evidence="1">
    <location>
        <begin position="37"/>
        <end position="53"/>
    </location>
</feature>
<dbReference type="STRING" id="336963.C4K003"/>
<accession>C4K003</accession>
<dbReference type="HOGENOM" id="CLU_013692_3_0_1"/>
<dbReference type="AlphaFoldDB" id="C4K003"/>
<dbReference type="InterPro" id="IPR013922">
    <property type="entry name" value="Cyclin_PHO80-like"/>
</dbReference>
<dbReference type="FunCoup" id="C4K003">
    <property type="interactions" value="89"/>
</dbReference>
<gene>
    <name evidence="2" type="ORF">UREG_07754</name>
</gene>
<name>C4K003_UNCRE</name>
<protein>
    <submittedName>
        <fullName evidence="2">Uncharacterized protein</fullName>
    </submittedName>
</protein>
<dbReference type="EMBL" id="CH476619">
    <property type="protein sequence ID" value="EEP82889.1"/>
    <property type="molecule type" value="Genomic_DNA"/>
</dbReference>
<dbReference type="Gene3D" id="1.10.472.10">
    <property type="entry name" value="Cyclin-like"/>
    <property type="match status" value="2"/>
</dbReference>
<keyword evidence="3" id="KW-1185">Reference proteome</keyword>
<reference evidence="3" key="1">
    <citation type="journal article" date="2009" name="Genome Res.">
        <title>Comparative genomic analyses of the human fungal pathogens Coccidioides and their relatives.</title>
        <authorList>
            <person name="Sharpton T.J."/>
            <person name="Stajich J.E."/>
            <person name="Rounsley S.D."/>
            <person name="Gardner M.J."/>
            <person name="Wortman J.R."/>
            <person name="Jordar V.S."/>
            <person name="Maiti R."/>
            <person name="Kodira C.D."/>
            <person name="Neafsey D.E."/>
            <person name="Zeng Q."/>
            <person name="Hung C.-Y."/>
            <person name="McMahan C."/>
            <person name="Muszewska A."/>
            <person name="Grynberg M."/>
            <person name="Mandel M.A."/>
            <person name="Kellner E.M."/>
            <person name="Barker B.M."/>
            <person name="Galgiani J.N."/>
            <person name="Orbach M.J."/>
            <person name="Kirkland T.N."/>
            <person name="Cole G.T."/>
            <person name="Henn M.R."/>
            <person name="Birren B.W."/>
            <person name="Taylor J.W."/>
        </authorList>
    </citation>
    <scope>NUCLEOTIDE SEQUENCE [LARGE SCALE GENOMIC DNA]</scope>
    <source>
        <strain evidence="3">UAMH 1704</strain>
    </source>
</reference>
<feature type="compositionally biased region" description="Basic and acidic residues" evidence="1">
    <location>
        <begin position="72"/>
        <end position="85"/>
    </location>
</feature>
<dbReference type="RefSeq" id="XP_002582981.1">
    <property type="nucleotide sequence ID" value="XM_002582935.1"/>
</dbReference>
<feature type="region of interest" description="Disordered" evidence="1">
    <location>
        <begin position="341"/>
        <end position="365"/>
    </location>
</feature>
<dbReference type="GO" id="GO:0016538">
    <property type="term" value="F:cyclin-dependent protein serine/threonine kinase regulator activity"/>
    <property type="evidence" value="ECO:0007669"/>
    <property type="project" value="TreeGrafter"/>
</dbReference>
<evidence type="ECO:0000313" key="2">
    <source>
        <dbReference type="EMBL" id="EEP82889.1"/>
    </source>
</evidence>
<dbReference type="eggNOG" id="KOG1674">
    <property type="taxonomic scope" value="Eukaryota"/>
</dbReference>
<dbReference type="GeneID" id="8442281"/>
<dbReference type="GO" id="GO:0000307">
    <property type="term" value="C:cyclin-dependent protein kinase holoenzyme complex"/>
    <property type="evidence" value="ECO:0007669"/>
    <property type="project" value="TreeGrafter"/>
</dbReference>
<feature type="compositionally biased region" description="Polar residues" evidence="1">
    <location>
        <begin position="90"/>
        <end position="119"/>
    </location>
</feature>
<evidence type="ECO:0000313" key="3">
    <source>
        <dbReference type="Proteomes" id="UP000002058"/>
    </source>
</evidence>
<sequence>MLSARLNQTATASNPLFRASSHPYPSHFAARFRHPHSSSASYDPRSSMTSHSSPPHRLPDRQRPSSQSHYTQQDRQRHDIDRAAYERTGGLTQVSPSSPVLQPTYRSSRSLGGSEATSPSRIKVRDLNHIQSFASEEILSSRGSTSNGLFQDAGRQYEISSMPVTDIIEMVAGLLTKITTTNDLQHEHIHQHIPPPEGATNLSQQTTSVLAFHGRNIPSISILNYLTRIHRYCPTTYEVFLSLLVYFDRMTEMVDKEYIQNLRRRPDRHHCQESSSPSPPLTATPGRGVGGLPLVELNHLELQFLLLNDFRLAIPVEELEAYGTMLVEFYAREVLSQRAQSQARSEGQAAHPDIPPAETRTNTRAGDDVYTFYHTGEQKEWWF</sequence>
<dbReference type="OrthoDB" id="1060854at2759"/>
<dbReference type="InParanoid" id="C4K003"/>
<proteinExistence type="predicted"/>
<dbReference type="GO" id="GO:0019901">
    <property type="term" value="F:protein kinase binding"/>
    <property type="evidence" value="ECO:0007669"/>
    <property type="project" value="InterPro"/>
</dbReference>